<feature type="transmembrane region" description="Helical" evidence="1">
    <location>
        <begin position="238"/>
        <end position="258"/>
    </location>
</feature>
<evidence type="ECO:0000313" key="4">
    <source>
        <dbReference type="Proteomes" id="UP000245390"/>
    </source>
</evidence>
<dbReference type="OrthoDB" id="9815809at2"/>
<feature type="domain" description="EamA" evidence="2">
    <location>
        <begin position="8"/>
        <end position="141"/>
    </location>
</feature>
<evidence type="ECO:0000313" key="3">
    <source>
        <dbReference type="EMBL" id="PWK56334.1"/>
    </source>
</evidence>
<name>A0A316G605_9RHOB</name>
<keyword evidence="1" id="KW-0472">Membrane</keyword>
<keyword evidence="1" id="KW-1133">Transmembrane helix</keyword>
<evidence type="ECO:0000256" key="1">
    <source>
        <dbReference type="SAM" id="Phobius"/>
    </source>
</evidence>
<dbReference type="KEGG" id="salo:EF888_20320"/>
<feature type="transmembrane region" description="Helical" evidence="1">
    <location>
        <begin position="151"/>
        <end position="168"/>
    </location>
</feature>
<dbReference type="GO" id="GO:0016020">
    <property type="term" value="C:membrane"/>
    <property type="evidence" value="ECO:0007669"/>
    <property type="project" value="InterPro"/>
</dbReference>
<gene>
    <name evidence="3" type="ORF">C8D95_1045</name>
</gene>
<dbReference type="PANTHER" id="PTHR22911">
    <property type="entry name" value="ACYL-MALONYL CONDENSING ENZYME-RELATED"/>
    <property type="match status" value="1"/>
</dbReference>
<sequence>MQLSANMKGAALMSASMAAFTINDTCLKVLGETLPLFQFLVLRSLGVTILLVGVVLAVGAWRQPVSRRDWTLIAIRTVAEVAAAWTFITALIHMPIANLSAILQALPLTVTLAAALFLGEPVGWKRFAAIAIGFAGVYLIVRPGGDGFTEWSVLGLASVVFVTVRDLAARRLSPDVPSLLVAFSTAAGVLVFSGVGALFTDWQPMVTADWGLLTGAVLFVMVGYLASVSAMRVGEIGFVAPFRYASLIVALILGFLVFGDWPDAMTLVGASIVVATGLFTLWRERALRRAFAAKQVVKGPGAAI</sequence>
<feature type="transmembrane region" description="Helical" evidence="1">
    <location>
        <begin position="40"/>
        <end position="61"/>
    </location>
</feature>
<dbReference type="RefSeq" id="WP_109759036.1">
    <property type="nucleotide sequence ID" value="NZ_CP034588.1"/>
</dbReference>
<organism evidence="3 4">
    <name type="scientific">Silicimonas algicola</name>
    <dbReference type="NCBI Taxonomy" id="1826607"/>
    <lineage>
        <taxon>Bacteria</taxon>
        <taxon>Pseudomonadati</taxon>
        <taxon>Pseudomonadota</taxon>
        <taxon>Alphaproteobacteria</taxon>
        <taxon>Rhodobacterales</taxon>
        <taxon>Paracoccaceae</taxon>
    </lineage>
</organism>
<dbReference type="InterPro" id="IPR000620">
    <property type="entry name" value="EamA_dom"/>
</dbReference>
<feature type="transmembrane region" description="Helical" evidence="1">
    <location>
        <begin position="205"/>
        <end position="226"/>
    </location>
</feature>
<feature type="domain" description="EamA" evidence="2">
    <location>
        <begin position="151"/>
        <end position="278"/>
    </location>
</feature>
<dbReference type="Pfam" id="PF00892">
    <property type="entry name" value="EamA"/>
    <property type="match status" value="2"/>
</dbReference>
<dbReference type="SUPFAM" id="SSF103481">
    <property type="entry name" value="Multidrug resistance efflux transporter EmrE"/>
    <property type="match status" value="2"/>
</dbReference>
<reference evidence="3 4" key="1">
    <citation type="submission" date="2018-05" db="EMBL/GenBank/DDBJ databases">
        <title>Genomic Encyclopedia of Type Strains, Phase IV (KMG-IV): sequencing the most valuable type-strain genomes for metagenomic binning, comparative biology and taxonomic classification.</title>
        <authorList>
            <person name="Goeker M."/>
        </authorList>
    </citation>
    <scope>NUCLEOTIDE SEQUENCE [LARGE SCALE GENOMIC DNA]</scope>
    <source>
        <strain evidence="3 4">DSM 103371</strain>
    </source>
</reference>
<keyword evidence="4" id="KW-1185">Reference proteome</keyword>
<feature type="transmembrane region" description="Helical" evidence="1">
    <location>
        <begin position="73"/>
        <end position="93"/>
    </location>
</feature>
<keyword evidence="1" id="KW-0812">Transmembrane</keyword>
<accession>A0A316G605</accession>
<feature type="transmembrane region" description="Helical" evidence="1">
    <location>
        <begin position="264"/>
        <end position="282"/>
    </location>
</feature>
<feature type="transmembrane region" description="Helical" evidence="1">
    <location>
        <begin position="127"/>
        <end position="145"/>
    </location>
</feature>
<dbReference type="PANTHER" id="PTHR22911:SF135">
    <property type="entry name" value="BLR4310 PROTEIN"/>
    <property type="match status" value="1"/>
</dbReference>
<dbReference type="InterPro" id="IPR037185">
    <property type="entry name" value="EmrE-like"/>
</dbReference>
<feature type="transmembrane region" description="Helical" evidence="1">
    <location>
        <begin position="180"/>
        <end position="199"/>
    </location>
</feature>
<protein>
    <submittedName>
        <fullName evidence="3">S-adenosylmethionine uptake transporter</fullName>
    </submittedName>
</protein>
<dbReference type="EMBL" id="QGGV01000004">
    <property type="protein sequence ID" value="PWK56334.1"/>
    <property type="molecule type" value="Genomic_DNA"/>
</dbReference>
<evidence type="ECO:0000259" key="2">
    <source>
        <dbReference type="Pfam" id="PF00892"/>
    </source>
</evidence>
<dbReference type="AlphaFoldDB" id="A0A316G605"/>
<proteinExistence type="predicted"/>
<feature type="transmembrane region" description="Helical" evidence="1">
    <location>
        <begin position="99"/>
        <end position="118"/>
    </location>
</feature>
<comment type="caution">
    <text evidence="3">The sequence shown here is derived from an EMBL/GenBank/DDBJ whole genome shotgun (WGS) entry which is preliminary data.</text>
</comment>
<dbReference type="Proteomes" id="UP000245390">
    <property type="component" value="Unassembled WGS sequence"/>
</dbReference>